<dbReference type="InterPro" id="IPR005545">
    <property type="entry name" value="YCII"/>
</dbReference>
<evidence type="ECO:0000313" key="4">
    <source>
        <dbReference type="Proteomes" id="UP000183407"/>
    </source>
</evidence>
<dbReference type="Proteomes" id="UP000183407">
    <property type="component" value="Unassembled WGS sequence"/>
</dbReference>
<proteinExistence type="inferred from homology"/>
<evidence type="ECO:0000313" key="3">
    <source>
        <dbReference type="EMBL" id="SED57814.1"/>
    </source>
</evidence>
<feature type="domain" description="YCII-related" evidence="2">
    <location>
        <begin position="1"/>
        <end position="104"/>
    </location>
</feature>
<dbReference type="AlphaFoldDB" id="A0A1H5BUP3"/>
<evidence type="ECO:0000259" key="2">
    <source>
        <dbReference type="Pfam" id="PF03795"/>
    </source>
</evidence>
<gene>
    <name evidence="3" type="ORF">SAMN04490220_4887</name>
</gene>
<accession>A0A1H5BUP3</accession>
<dbReference type="InterPro" id="IPR011008">
    <property type="entry name" value="Dimeric_a/b-barrel"/>
</dbReference>
<organism evidence="3 4">
    <name type="scientific">Rhodococcus jostii</name>
    <dbReference type="NCBI Taxonomy" id="132919"/>
    <lineage>
        <taxon>Bacteria</taxon>
        <taxon>Bacillati</taxon>
        <taxon>Actinomycetota</taxon>
        <taxon>Actinomycetes</taxon>
        <taxon>Mycobacteriales</taxon>
        <taxon>Nocardiaceae</taxon>
        <taxon>Rhodococcus</taxon>
    </lineage>
</organism>
<sequence length="146" mass="16087">MRVMVMIEGAGADEDKIAPTEAMLAAMGAYNEELVNAGIMLDGQGLKPTSAGARVVFEGGTTSVVDGPFTESKEIIAGYWIWEVRSLEEAIEWVKKCPADSGTGLRQLIEVRPIFESDDFGDEFTPELREREEALAARIREQHPDR</sequence>
<dbReference type="PANTHER" id="PTHR35174:SF4">
    <property type="entry name" value="BLL7163 PROTEIN"/>
    <property type="match status" value="1"/>
</dbReference>
<dbReference type="RefSeq" id="WP_073359050.1">
    <property type="nucleotide sequence ID" value="NZ_FNTL01000004.1"/>
</dbReference>
<dbReference type="Gene3D" id="3.30.70.1060">
    <property type="entry name" value="Dimeric alpha+beta barrel"/>
    <property type="match status" value="1"/>
</dbReference>
<name>A0A1H5BUP3_RHOJO</name>
<dbReference type="SUPFAM" id="SSF54909">
    <property type="entry name" value="Dimeric alpha+beta barrel"/>
    <property type="match status" value="1"/>
</dbReference>
<dbReference type="EMBL" id="FNTL01000004">
    <property type="protein sequence ID" value="SED57814.1"/>
    <property type="molecule type" value="Genomic_DNA"/>
</dbReference>
<dbReference type="Pfam" id="PF03795">
    <property type="entry name" value="YCII"/>
    <property type="match status" value="1"/>
</dbReference>
<dbReference type="PANTHER" id="PTHR35174">
    <property type="entry name" value="BLL7171 PROTEIN-RELATED"/>
    <property type="match status" value="1"/>
</dbReference>
<dbReference type="OrthoDB" id="668782at2"/>
<protein>
    <submittedName>
        <fullName evidence="3">Uncharacterized conserved protein</fullName>
    </submittedName>
</protein>
<reference evidence="4" key="1">
    <citation type="submission" date="2016-10" db="EMBL/GenBank/DDBJ databases">
        <authorList>
            <person name="Varghese N."/>
        </authorList>
    </citation>
    <scope>NUCLEOTIDE SEQUENCE [LARGE SCALE GENOMIC DNA]</scope>
    <source>
        <strain evidence="4">DSM 44719</strain>
    </source>
</reference>
<comment type="similarity">
    <text evidence="1">Belongs to the YciI family.</text>
</comment>
<evidence type="ECO:0000256" key="1">
    <source>
        <dbReference type="ARBA" id="ARBA00007689"/>
    </source>
</evidence>